<organism evidence="2 3">
    <name type="scientific">Streptomyces flaveus</name>
    <dbReference type="NCBI Taxonomy" id="66370"/>
    <lineage>
        <taxon>Bacteria</taxon>
        <taxon>Bacillati</taxon>
        <taxon>Actinomycetota</taxon>
        <taxon>Actinomycetes</taxon>
        <taxon>Kitasatosporales</taxon>
        <taxon>Streptomycetaceae</taxon>
        <taxon>Streptomyces</taxon>
        <taxon>Streptomyces aurantiacus group</taxon>
    </lineage>
</organism>
<evidence type="ECO:0000313" key="3">
    <source>
        <dbReference type="Proteomes" id="UP000637788"/>
    </source>
</evidence>
<sequence length="82" mass="8674">MFNAPFAQALQDMVGDLGAHAEPPGVTAVPPESPGRVRENLRVFDARTEGQANVSASDRRHVRGSGENPPRVCLSALGALPR</sequence>
<feature type="region of interest" description="Disordered" evidence="1">
    <location>
        <begin position="15"/>
        <end position="37"/>
    </location>
</feature>
<feature type="region of interest" description="Disordered" evidence="1">
    <location>
        <begin position="49"/>
        <end position="82"/>
    </location>
</feature>
<evidence type="ECO:0000313" key="2">
    <source>
        <dbReference type="EMBL" id="GGK74970.1"/>
    </source>
</evidence>
<gene>
    <name evidence="2" type="ORF">GCM10010094_40060</name>
</gene>
<reference evidence="2" key="2">
    <citation type="submission" date="2020-09" db="EMBL/GenBank/DDBJ databases">
        <authorList>
            <person name="Sun Q."/>
            <person name="Ohkuma M."/>
        </authorList>
    </citation>
    <scope>NUCLEOTIDE SEQUENCE</scope>
    <source>
        <strain evidence="2">JCM 3035</strain>
    </source>
</reference>
<evidence type="ECO:0000256" key="1">
    <source>
        <dbReference type="SAM" id="MobiDB-lite"/>
    </source>
</evidence>
<dbReference type="AlphaFoldDB" id="A0A917VGF6"/>
<name>A0A917VGF6_9ACTN</name>
<keyword evidence="3" id="KW-1185">Reference proteome</keyword>
<proteinExistence type="predicted"/>
<protein>
    <submittedName>
        <fullName evidence="2">Uncharacterized protein</fullName>
    </submittedName>
</protein>
<dbReference type="Proteomes" id="UP000637788">
    <property type="component" value="Unassembled WGS sequence"/>
</dbReference>
<dbReference type="EMBL" id="BMPQ01000009">
    <property type="protein sequence ID" value="GGK74970.1"/>
    <property type="molecule type" value="Genomic_DNA"/>
</dbReference>
<accession>A0A917VGF6</accession>
<reference evidence="2" key="1">
    <citation type="journal article" date="2014" name="Int. J. Syst. Evol. Microbiol.">
        <title>Complete genome sequence of Corynebacterium casei LMG S-19264T (=DSM 44701T), isolated from a smear-ripened cheese.</title>
        <authorList>
            <consortium name="US DOE Joint Genome Institute (JGI-PGF)"/>
            <person name="Walter F."/>
            <person name="Albersmeier A."/>
            <person name="Kalinowski J."/>
            <person name="Ruckert C."/>
        </authorList>
    </citation>
    <scope>NUCLEOTIDE SEQUENCE</scope>
    <source>
        <strain evidence="2">JCM 3035</strain>
    </source>
</reference>
<comment type="caution">
    <text evidence="2">The sequence shown here is derived from an EMBL/GenBank/DDBJ whole genome shotgun (WGS) entry which is preliminary data.</text>
</comment>